<feature type="transmembrane region" description="Helical" evidence="1">
    <location>
        <begin position="112"/>
        <end position="137"/>
    </location>
</feature>
<dbReference type="Proteomes" id="UP000030185">
    <property type="component" value="Unassembled WGS sequence"/>
</dbReference>
<feature type="transmembrane region" description="Helical" evidence="1">
    <location>
        <begin position="38"/>
        <end position="57"/>
    </location>
</feature>
<reference evidence="2 3" key="1">
    <citation type="submission" date="2014-09" db="EMBL/GenBank/DDBJ databases">
        <title>Sporocytophaga myxococcoides PG-01 genome sequencing.</title>
        <authorList>
            <person name="Liu L."/>
            <person name="Gao P.J."/>
            <person name="Chen G.J."/>
            <person name="Wang L.S."/>
        </authorList>
    </citation>
    <scope>NUCLEOTIDE SEQUENCE [LARGE SCALE GENOMIC DNA]</scope>
    <source>
        <strain evidence="2 3">PG-01</strain>
    </source>
</reference>
<feature type="transmembrane region" description="Helical" evidence="1">
    <location>
        <begin position="12"/>
        <end position="31"/>
    </location>
</feature>
<keyword evidence="1" id="KW-1133">Transmembrane helix</keyword>
<evidence type="ECO:0000313" key="3">
    <source>
        <dbReference type="Proteomes" id="UP000030185"/>
    </source>
</evidence>
<dbReference type="eggNOG" id="COG3063">
    <property type="taxonomic scope" value="Bacteria"/>
</dbReference>
<dbReference type="AlphaFoldDB" id="A0A098LLL4"/>
<organism evidence="2 3">
    <name type="scientific">Sporocytophaga myxococcoides</name>
    <dbReference type="NCBI Taxonomy" id="153721"/>
    <lineage>
        <taxon>Bacteria</taxon>
        <taxon>Pseudomonadati</taxon>
        <taxon>Bacteroidota</taxon>
        <taxon>Cytophagia</taxon>
        <taxon>Cytophagales</taxon>
        <taxon>Cytophagaceae</taxon>
        <taxon>Sporocytophaga</taxon>
    </lineage>
</organism>
<keyword evidence="3" id="KW-1185">Reference proteome</keyword>
<dbReference type="RefSeq" id="WP_045468673.1">
    <property type="nucleotide sequence ID" value="NZ_BBLT01000012.1"/>
</dbReference>
<evidence type="ECO:0000313" key="2">
    <source>
        <dbReference type="EMBL" id="GAL87374.1"/>
    </source>
</evidence>
<dbReference type="EMBL" id="BBLT01000012">
    <property type="protein sequence ID" value="GAL87374.1"/>
    <property type="molecule type" value="Genomic_DNA"/>
</dbReference>
<name>A0A098LLL4_9BACT</name>
<gene>
    <name evidence="2" type="ORF">MYP_4604</name>
</gene>
<protein>
    <submittedName>
        <fullName evidence="2">Uncharacterized protein</fullName>
    </submittedName>
</protein>
<comment type="caution">
    <text evidence="2">The sequence shown here is derived from an EMBL/GenBank/DDBJ whole genome shotgun (WGS) entry which is preliminary data.</text>
</comment>
<keyword evidence="1" id="KW-0472">Membrane</keyword>
<dbReference type="OrthoDB" id="976662at2"/>
<keyword evidence="1" id="KW-0812">Transmembrane</keyword>
<accession>A0A098LLL4</accession>
<dbReference type="STRING" id="153721.MYP_4604"/>
<feature type="transmembrane region" description="Helical" evidence="1">
    <location>
        <begin position="77"/>
        <end position="100"/>
    </location>
</feature>
<evidence type="ECO:0000256" key="1">
    <source>
        <dbReference type="SAM" id="Phobius"/>
    </source>
</evidence>
<sequence length="461" mass="53567">MDDYQLERLQINTFAVIIISIIAAIQFAILYKFGLKGGVIFAVAFSIIFSFGSQLFLSYARGMGDSKGTGPSREFEIISSQLLICIGLFAVYSFGMYFYITYLKTGILNKPAFFSWLILFVGGPVLYYGIAAIRIYINESDHKNNYVKARIEISHYNELPLFIEPLKIINTTNGKTSSIFISNQSLYHSESLLKQVNIRDKIRMGNPVEEPENSFIPINSDKLMISWYSPVEETYYTDTIDFPYNEFKIHKYSDDIARLNLKVEILPRGELNIYTTKDRNRYTFQINSKEISEKEKIKFIEFFHQYNSNIKQNIFTDHLSIEENSRRLKTRIELEESVFPLVYNIKGPGELNSIYFDDRQYWGYDCTYSKLNTLNLKPLPQNITLYFINTGKESYIRIYLFFDKEKLFNTIQTLTEGKKDIPVEIFISIKGSKKENIEVSVQVNNKAVVFSDWETNIVKGD</sequence>
<proteinExistence type="predicted"/>